<name>A0ABT6W2M2_9ACTN</name>
<comment type="caution">
    <text evidence="2">The sequence shown here is derived from an EMBL/GenBank/DDBJ whole genome shotgun (WGS) entry which is preliminary data.</text>
</comment>
<gene>
    <name evidence="2" type="ORF">POF43_020095</name>
</gene>
<feature type="region of interest" description="Disordered" evidence="1">
    <location>
        <begin position="1"/>
        <end position="55"/>
    </location>
</feature>
<proteinExistence type="predicted"/>
<feature type="compositionally biased region" description="Polar residues" evidence="1">
    <location>
        <begin position="30"/>
        <end position="46"/>
    </location>
</feature>
<organism evidence="2 3">
    <name type="scientific">Streptantibioticus silvisoli</name>
    <dbReference type="NCBI Taxonomy" id="2705255"/>
    <lineage>
        <taxon>Bacteria</taxon>
        <taxon>Bacillati</taxon>
        <taxon>Actinomycetota</taxon>
        <taxon>Actinomycetes</taxon>
        <taxon>Kitasatosporales</taxon>
        <taxon>Streptomycetaceae</taxon>
        <taxon>Streptantibioticus</taxon>
    </lineage>
</organism>
<evidence type="ECO:0000313" key="2">
    <source>
        <dbReference type="EMBL" id="MDI5964995.1"/>
    </source>
</evidence>
<evidence type="ECO:0000313" key="3">
    <source>
        <dbReference type="Proteomes" id="UP001156398"/>
    </source>
</evidence>
<keyword evidence="3" id="KW-1185">Reference proteome</keyword>
<dbReference type="RefSeq" id="WP_271323719.1">
    <property type="nucleotide sequence ID" value="NZ_JAAGKO020000029.1"/>
</dbReference>
<protein>
    <submittedName>
        <fullName evidence="2">Uncharacterized protein</fullName>
    </submittedName>
</protein>
<dbReference type="EMBL" id="JAAGKO020000029">
    <property type="protein sequence ID" value="MDI5964995.1"/>
    <property type="molecule type" value="Genomic_DNA"/>
</dbReference>
<accession>A0ABT6W2M2</accession>
<evidence type="ECO:0000256" key="1">
    <source>
        <dbReference type="SAM" id="MobiDB-lite"/>
    </source>
</evidence>
<reference evidence="2 3" key="1">
    <citation type="submission" date="2023-05" db="EMBL/GenBank/DDBJ databases">
        <title>Streptantibioticus silvisoli sp. nov., acidotolerant actinomycetes 1 from pine litter.</title>
        <authorList>
            <person name="Swiecimska M."/>
            <person name="Golinska P."/>
            <person name="Sangal V."/>
            <person name="Wachnowicz B."/>
            <person name="Goodfellow M."/>
        </authorList>
    </citation>
    <scope>NUCLEOTIDE SEQUENCE [LARGE SCALE GENOMIC DNA]</scope>
    <source>
        <strain evidence="2 3">SL54</strain>
    </source>
</reference>
<dbReference type="Proteomes" id="UP001156398">
    <property type="component" value="Unassembled WGS sequence"/>
</dbReference>
<sequence length="71" mass="7511">MVDMALLSRTIVSPGSPLEDGELIDGTTPPAIQQHGSPPKASTSTPERGHATRWQAASTWRSRLANAAFSP</sequence>